<accession>A0A822LEC2</accession>
<protein>
    <submittedName>
        <fullName evidence="1">Uncharacterized protein</fullName>
    </submittedName>
</protein>
<organism evidence="1 2">
    <name type="scientific">Microcystis aeruginosa PCC 9432</name>
    <dbReference type="NCBI Taxonomy" id="1160280"/>
    <lineage>
        <taxon>Bacteria</taxon>
        <taxon>Bacillati</taxon>
        <taxon>Cyanobacteriota</taxon>
        <taxon>Cyanophyceae</taxon>
        <taxon>Oscillatoriophycideae</taxon>
        <taxon>Chroococcales</taxon>
        <taxon>Microcystaceae</taxon>
        <taxon>Microcystis</taxon>
    </lineage>
</organism>
<dbReference type="Proteomes" id="UP000005806">
    <property type="component" value="Unassembled WGS sequence"/>
</dbReference>
<comment type="caution">
    <text evidence="1">The sequence shown here is derived from an EMBL/GenBank/DDBJ whole genome shotgun (WGS) entry which is preliminary data.</text>
</comment>
<dbReference type="EMBL" id="CAIH01000261">
    <property type="protein sequence ID" value="CCH93778.1"/>
    <property type="molecule type" value="Genomic_DNA"/>
</dbReference>
<proteinExistence type="predicted"/>
<evidence type="ECO:0000313" key="1">
    <source>
        <dbReference type="EMBL" id="CCH93778.1"/>
    </source>
</evidence>
<evidence type="ECO:0000313" key="2">
    <source>
        <dbReference type="Proteomes" id="UP000005806"/>
    </source>
</evidence>
<dbReference type="AlphaFoldDB" id="A0A822LEC2"/>
<sequence length="40" mass="4721">MTPVGRIRALSNLYDEDQLIWNQCNPPKHKIRLEQIYPGL</sequence>
<reference evidence="1 2" key="1">
    <citation type="submission" date="2012-04" db="EMBL/GenBank/DDBJ databases">
        <authorList>
            <person name="Genoscope - CEA"/>
        </authorList>
    </citation>
    <scope>NUCLEOTIDE SEQUENCE [LARGE SCALE GENOMIC DNA]</scope>
    <source>
        <strain evidence="1 2">9432</strain>
    </source>
</reference>
<gene>
    <name evidence="1" type="ORF">MICCA_3330016</name>
</gene>
<name>A0A822LEC2_MICAE</name>